<dbReference type="RefSeq" id="WP_280733263.1">
    <property type="nucleotide sequence ID" value="NZ_CP120368.1"/>
</dbReference>
<keyword evidence="3" id="KW-1185">Reference proteome</keyword>
<protein>
    <recommendedName>
        <fullName evidence="4">Transmembrane protein</fullName>
    </recommendedName>
</protein>
<evidence type="ECO:0000313" key="3">
    <source>
        <dbReference type="Proteomes" id="UP001235547"/>
    </source>
</evidence>
<feature type="transmembrane region" description="Helical" evidence="1">
    <location>
        <begin position="28"/>
        <end position="47"/>
    </location>
</feature>
<keyword evidence="1" id="KW-1133">Transmembrane helix</keyword>
<reference evidence="2 3" key="1">
    <citation type="submission" date="2023-03" db="EMBL/GenBank/DDBJ databases">
        <authorList>
            <person name="Kaur S."/>
            <person name="Espinosa-Saiz D."/>
            <person name="Velazquez E."/>
            <person name="Menendez E."/>
            <person name="diCenzo G.C."/>
        </authorList>
    </citation>
    <scope>NUCLEOTIDE SEQUENCE [LARGE SCALE GENOMIC DNA]</scope>
    <source>
        <strain evidence="2 3">LMG 27395</strain>
    </source>
</reference>
<dbReference type="Proteomes" id="UP001235547">
    <property type="component" value="Chromosome 1"/>
</dbReference>
<sequence>MVLLIFIAALGLVIGLAALFLGMELGKPLAICSSALMVGIIWLSDWFRSETLDRFLLGRERQD</sequence>
<accession>A0ABY8CV59</accession>
<organism evidence="2 3">
    <name type="scientific">Sinorhizobium numidicum</name>
    <dbReference type="NCBI Taxonomy" id="680248"/>
    <lineage>
        <taxon>Bacteria</taxon>
        <taxon>Pseudomonadati</taxon>
        <taxon>Pseudomonadota</taxon>
        <taxon>Alphaproteobacteria</taxon>
        <taxon>Hyphomicrobiales</taxon>
        <taxon>Rhizobiaceae</taxon>
        <taxon>Sinorhizobium/Ensifer group</taxon>
        <taxon>Sinorhizobium</taxon>
    </lineage>
</organism>
<name>A0ABY8CV59_9HYPH</name>
<evidence type="ECO:0000256" key="1">
    <source>
        <dbReference type="SAM" id="Phobius"/>
    </source>
</evidence>
<evidence type="ECO:0000313" key="2">
    <source>
        <dbReference type="EMBL" id="WEX82533.1"/>
    </source>
</evidence>
<keyword evidence="1" id="KW-0812">Transmembrane</keyword>
<proteinExistence type="predicted"/>
<keyword evidence="1" id="KW-0472">Membrane</keyword>
<gene>
    <name evidence="2" type="ORF">PYH38_004837</name>
</gene>
<dbReference type="EMBL" id="CP120371">
    <property type="protein sequence ID" value="WEX82533.1"/>
    <property type="molecule type" value="Genomic_DNA"/>
</dbReference>
<evidence type="ECO:0008006" key="4">
    <source>
        <dbReference type="Google" id="ProtNLM"/>
    </source>
</evidence>